<evidence type="ECO:0000256" key="5">
    <source>
        <dbReference type="PROSITE-ProRule" id="PRU00302"/>
    </source>
</evidence>
<evidence type="ECO:0000259" key="6">
    <source>
        <dbReference type="PROSITE" id="PS50923"/>
    </source>
</evidence>
<dbReference type="InterPro" id="IPR000436">
    <property type="entry name" value="Sushi_SCR_CCP_dom"/>
</dbReference>
<feature type="non-terminal residue" evidence="7">
    <location>
        <position position="1"/>
    </location>
</feature>
<keyword evidence="2" id="KW-0677">Repeat</keyword>
<keyword evidence="1 5" id="KW-0768">Sushi</keyword>
<dbReference type="SMART" id="SM00032">
    <property type="entry name" value="CCP"/>
    <property type="match status" value="2"/>
</dbReference>
<dbReference type="AlphaFoldDB" id="A0A2G9T516"/>
<protein>
    <submittedName>
        <fullName evidence="7">Sushi domain protein</fullName>
    </submittedName>
</protein>
<gene>
    <name evidence="7" type="ORF">TELCIR_25623</name>
</gene>
<keyword evidence="4" id="KW-0325">Glycoprotein</keyword>
<comment type="caution">
    <text evidence="5">Lacks conserved residue(s) required for the propagation of feature annotation.</text>
</comment>
<evidence type="ECO:0000256" key="1">
    <source>
        <dbReference type="ARBA" id="ARBA00022659"/>
    </source>
</evidence>
<dbReference type="PROSITE" id="PS50923">
    <property type="entry name" value="SUSHI"/>
    <property type="match status" value="2"/>
</dbReference>
<dbReference type="Proteomes" id="UP000230423">
    <property type="component" value="Unassembled WGS sequence"/>
</dbReference>
<accession>A0A2G9T516</accession>
<dbReference type="InterPro" id="IPR050350">
    <property type="entry name" value="Compl-Cell_Adhes-Reg"/>
</dbReference>
<evidence type="ECO:0000256" key="3">
    <source>
        <dbReference type="ARBA" id="ARBA00023157"/>
    </source>
</evidence>
<evidence type="ECO:0000313" key="8">
    <source>
        <dbReference type="Proteomes" id="UP000230423"/>
    </source>
</evidence>
<organism evidence="7 8">
    <name type="scientific">Teladorsagia circumcincta</name>
    <name type="common">Brown stomach worm</name>
    <name type="synonym">Ostertagia circumcincta</name>
    <dbReference type="NCBI Taxonomy" id="45464"/>
    <lineage>
        <taxon>Eukaryota</taxon>
        <taxon>Metazoa</taxon>
        <taxon>Ecdysozoa</taxon>
        <taxon>Nematoda</taxon>
        <taxon>Chromadorea</taxon>
        <taxon>Rhabditida</taxon>
        <taxon>Rhabditina</taxon>
        <taxon>Rhabditomorpha</taxon>
        <taxon>Strongyloidea</taxon>
        <taxon>Trichostrongylidae</taxon>
        <taxon>Teladorsagia</taxon>
    </lineage>
</organism>
<feature type="domain" description="Sushi" evidence="6">
    <location>
        <begin position="4"/>
        <end position="69"/>
    </location>
</feature>
<reference evidence="7 8" key="1">
    <citation type="submission" date="2015-09" db="EMBL/GenBank/DDBJ databases">
        <title>Draft genome of the parasitic nematode Teladorsagia circumcincta isolate WARC Sus (inbred).</title>
        <authorList>
            <person name="Mitreva M."/>
        </authorList>
    </citation>
    <scope>NUCLEOTIDE SEQUENCE [LARGE SCALE GENOMIC DNA]</scope>
    <source>
        <strain evidence="7 8">S</strain>
    </source>
</reference>
<keyword evidence="3" id="KW-1015">Disulfide bond</keyword>
<name>A0A2G9T516_TELCI</name>
<keyword evidence="8" id="KW-1185">Reference proteome</keyword>
<dbReference type="SUPFAM" id="SSF57535">
    <property type="entry name" value="Complement control module/SCR domain"/>
    <property type="match status" value="2"/>
</dbReference>
<dbReference type="InterPro" id="IPR035976">
    <property type="entry name" value="Sushi/SCR/CCP_sf"/>
</dbReference>
<evidence type="ECO:0000256" key="4">
    <source>
        <dbReference type="ARBA" id="ARBA00023180"/>
    </source>
</evidence>
<dbReference type="Gene3D" id="2.10.70.10">
    <property type="entry name" value="Complement Module, domain 1"/>
    <property type="match status" value="2"/>
</dbReference>
<proteinExistence type="predicted"/>
<dbReference type="PANTHER" id="PTHR19325">
    <property type="entry name" value="COMPLEMENT COMPONENT-RELATED SUSHI DOMAIN-CONTAINING"/>
    <property type="match status" value="1"/>
</dbReference>
<evidence type="ECO:0000256" key="2">
    <source>
        <dbReference type="ARBA" id="ARBA00022737"/>
    </source>
</evidence>
<dbReference type="Pfam" id="PF00084">
    <property type="entry name" value="Sushi"/>
    <property type="match status" value="2"/>
</dbReference>
<sequence length="130" mass="13079">GTASQCLMTIAPVPSGTISYNNARPFGPWPLGSSASLTCNAGFTPSGPTTSTCSGNGQWLPSVLGPCLLSDSVTLAKCQAIPAILGGTVMYSDPRFPPFNQGTTATLVCSQGYTLAGSSSATCIGGVWTP</sequence>
<dbReference type="CDD" id="cd00033">
    <property type="entry name" value="CCP"/>
    <property type="match status" value="2"/>
</dbReference>
<dbReference type="OrthoDB" id="6127264at2759"/>
<feature type="non-terminal residue" evidence="7">
    <location>
        <position position="130"/>
    </location>
</feature>
<feature type="domain" description="Sushi" evidence="6">
    <location>
        <begin position="76"/>
        <end position="130"/>
    </location>
</feature>
<dbReference type="EMBL" id="KZ420353">
    <property type="protein sequence ID" value="PIO53059.1"/>
    <property type="molecule type" value="Genomic_DNA"/>
</dbReference>
<dbReference type="PANTHER" id="PTHR19325:SF575">
    <property type="entry name" value="LOCOMOTION-RELATED PROTEIN HIKARU GENKI"/>
    <property type="match status" value="1"/>
</dbReference>
<evidence type="ECO:0000313" key="7">
    <source>
        <dbReference type="EMBL" id="PIO53059.1"/>
    </source>
</evidence>